<dbReference type="Gene3D" id="1.10.10.10">
    <property type="entry name" value="Winged helix-like DNA-binding domain superfamily/Winged helix DNA-binding domain"/>
    <property type="match status" value="1"/>
</dbReference>
<dbReference type="Pfam" id="PF04542">
    <property type="entry name" value="Sigma70_r2"/>
    <property type="match status" value="1"/>
</dbReference>
<dbReference type="InterPro" id="IPR036388">
    <property type="entry name" value="WH-like_DNA-bd_sf"/>
</dbReference>
<dbReference type="GO" id="GO:0003677">
    <property type="term" value="F:DNA binding"/>
    <property type="evidence" value="ECO:0007669"/>
    <property type="project" value="InterPro"/>
</dbReference>
<dbReference type="PANTHER" id="PTHR43133">
    <property type="entry name" value="RNA POLYMERASE ECF-TYPE SIGMA FACTO"/>
    <property type="match status" value="1"/>
</dbReference>
<evidence type="ECO:0000256" key="5">
    <source>
        <dbReference type="SAM" id="MobiDB-lite"/>
    </source>
</evidence>
<comment type="caution">
    <text evidence="8">The sequence shown here is derived from an EMBL/GenBank/DDBJ whole genome shotgun (WGS) entry which is preliminary data.</text>
</comment>
<organism evidence="8 9">
    <name type="scientific">Spongiactinospora rosea</name>
    <dbReference type="NCBI Taxonomy" id="2248750"/>
    <lineage>
        <taxon>Bacteria</taxon>
        <taxon>Bacillati</taxon>
        <taxon>Actinomycetota</taxon>
        <taxon>Actinomycetes</taxon>
        <taxon>Streptosporangiales</taxon>
        <taxon>Streptosporangiaceae</taxon>
        <taxon>Spongiactinospora</taxon>
    </lineage>
</organism>
<proteinExistence type="inferred from homology"/>
<dbReference type="AlphaFoldDB" id="A0A366LUK5"/>
<dbReference type="InterPro" id="IPR014284">
    <property type="entry name" value="RNA_pol_sigma-70_dom"/>
</dbReference>
<comment type="similarity">
    <text evidence="1">Belongs to the sigma-70 factor family. ECF subfamily.</text>
</comment>
<evidence type="ECO:0000256" key="2">
    <source>
        <dbReference type="ARBA" id="ARBA00023015"/>
    </source>
</evidence>
<feature type="domain" description="RNA polymerase sigma-70 region 2" evidence="6">
    <location>
        <begin position="61"/>
        <end position="124"/>
    </location>
</feature>
<sequence>MTVNGRHGSSRPGCRAPVATDRSGTWRRAGTSHDFQPAAVIEGPLRSLPDVDDSQARLTALYEEHYRSVLGYALLRADQEAAEDIASETFVIAWRKLDRLPEPPLPWLLGVARNLARTQRRTTVRRQTLLARLAELAPAGDVAEQVAERETALTALAELSELDAEALLLASWYGLTPAQAARIAGCSAHTFTVRLHRARRRLTDALDLARPTFLEQS</sequence>
<dbReference type="InterPro" id="IPR013325">
    <property type="entry name" value="RNA_pol_sigma_r2"/>
</dbReference>
<protein>
    <recommendedName>
        <fullName evidence="10">Sigma-70 family RNA polymerase sigma factor</fullName>
    </recommendedName>
</protein>
<evidence type="ECO:0000259" key="7">
    <source>
        <dbReference type="Pfam" id="PF08281"/>
    </source>
</evidence>
<evidence type="ECO:0008006" key="10">
    <source>
        <dbReference type="Google" id="ProtNLM"/>
    </source>
</evidence>
<feature type="region of interest" description="Disordered" evidence="5">
    <location>
        <begin position="1"/>
        <end position="30"/>
    </location>
</feature>
<accession>A0A366LUK5</accession>
<dbReference type="SUPFAM" id="SSF88659">
    <property type="entry name" value="Sigma3 and sigma4 domains of RNA polymerase sigma factors"/>
    <property type="match status" value="1"/>
</dbReference>
<dbReference type="GO" id="GO:0016987">
    <property type="term" value="F:sigma factor activity"/>
    <property type="evidence" value="ECO:0007669"/>
    <property type="project" value="UniProtKB-KW"/>
</dbReference>
<evidence type="ECO:0000256" key="4">
    <source>
        <dbReference type="ARBA" id="ARBA00023163"/>
    </source>
</evidence>
<dbReference type="InterPro" id="IPR007627">
    <property type="entry name" value="RNA_pol_sigma70_r2"/>
</dbReference>
<evidence type="ECO:0000259" key="6">
    <source>
        <dbReference type="Pfam" id="PF04542"/>
    </source>
</evidence>
<feature type="domain" description="RNA polymerase sigma factor 70 region 4 type 2" evidence="7">
    <location>
        <begin position="152"/>
        <end position="202"/>
    </location>
</feature>
<reference evidence="8 9" key="1">
    <citation type="submission" date="2018-06" db="EMBL/GenBank/DDBJ databases">
        <title>Sphaerisporangium craniellae sp. nov., isolated from a marine sponge in the South China Sea.</title>
        <authorList>
            <person name="Li L."/>
        </authorList>
    </citation>
    <scope>NUCLEOTIDE SEQUENCE [LARGE SCALE GENOMIC DNA]</scope>
    <source>
        <strain evidence="8 9">LHW63015</strain>
    </source>
</reference>
<dbReference type="PANTHER" id="PTHR43133:SF25">
    <property type="entry name" value="RNA POLYMERASE SIGMA FACTOR RFAY-RELATED"/>
    <property type="match status" value="1"/>
</dbReference>
<gene>
    <name evidence="8" type="ORF">DP939_27845</name>
</gene>
<dbReference type="Gene3D" id="1.10.1740.10">
    <property type="match status" value="1"/>
</dbReference>
<dbReference type="InterPro" id="IPR013249">
    <property type="entry name" value="RNA_pol_sigma70_r4_t2"/>
</dbReference>
<evidence type="ECO:0000313" key="9">
    <source>
        <dbReference type="Proteomes" id="UP000253303"/>
    </source>
</evidence>
<keyword evidence="4" id="KW-0804">Transcription</keyword>
<dbReference type="SUPFAM" id="SSF88946">
    <property type="entry name" value="Sigma2 domain of RNA polymerase sigma factors"/>
    <property type="match status" value="1"/>
</dbReference>
<keyword evidence="3" id="KW-0731">Sigma factor</keyword>
<keyword evidence="2" id="KW-0805">Transcription regulation</keyword>
<dbReference type="NCBIfam" id="TIGR02937">
    <property type="entry name" value="sigma70-ECF"/>
    <property type="match status" value="1"/>
</dbReference>
<dbReference type="InterPro" id="IPR013324">
    <property type="entry name" value="RNA_pol_sigma_r3/r4-like"/>
</dbReference>
<keyword evidence="9" id="KW-1185">Reference proteome</keyword>
<evidence type="ECO:0000256" key="3">
    <source>
        <dbReference type="ARBA" id="ARBA00023082"/>
    </source>
</evidence>
<dbReference type="Proteomes" id="UP000253303">
    <property type="component" value="Unassembled WGS sequence"/>
</dbReference>
<dbReference type="InterPro" id="IPR039425">
    <property type="entry name" value="RNA_pol_sigma-70-like"/>
</dbReference>
<evidence type="ECO:0000313" key="8">
    <source>
        <dbReference type="EMBL" id="RBQ16882.1"/>
    </source>
</evidence>
<dbReference type="EMBL" id="QMEY01000014">
    <property type="protein sequence ID" value="RBQ16882.1"/>
    <property type="molecule type" value="Genomic_DNA"/>
</dbReference>
<evidence type="ECO:0000256" key="1">
    <source>
        <dbReference type="ARBA" id="ARBA00010641"/>
    </source>
</evidence>
<dbReference type="GO" id="GO:0006352">
    <property type="term" value="P:DNA-templated transcription initiation"/>
    <property type="evidence" value="ECO:0007669"/>
    <property type="project" value="InterPro"/>
</dbReference>
<dbReference type="Pfam" id="PF08281">
    <property type="entry name" value="Sigma70_r4_2"/>
    <property type="match status" value="1"/>
</dbReference>
<name>A0A366LUK5_9ACTN</name>